<dbReference type="AlphaFoldDB" id="A0A3P7R3Q1"/>
<dbReference type="PANTHER" id="PTHR10083:SF373">
    <property type="entry name" value="SERINE PEPTIDASE INHIBITOR, KUNITZ TYPE, 2"/>
    <property type="match status" value="1"/>
</dbReference>
<dbReference type="Gene3D" id="4.10.410.10">
    <property type="entry name" value="Pancreatic trypsin inhibitor Kunitz domain"/>
    <property type="match status" value="4"/>
</dbReference>
<dbReference type="SMART" id="SM00131">
    <property type="entry name" value="KU"/>
    <property type="match status" value="4"/>
</dbReference>
<keyword evidence="6" id="KW-1185">Reference proteome</keyword>
<feature type="domain" description="BPTI/Kunitz inhibitor" evidence="4">
    <location>
        <begin position="1"/>
        <end position="41"/>
    </location>
</feature>
<dbReference type="Pfam" id="PF00014">
    <property type="entry name" value="Kunitz_BPTI"/>
    <property type="match status" value="4"/>
</dbReference>
<dbReference type="OrthoDB" id="5950222at2759"/>
<dbReference type="InterPro" id="IPR036880">
    <property type="entry name" value="Kunitz_BPTI_sf"/>
</dbReference>
<dbReference type="InterPro" id="IPR020901">
    <property type="entry name" value="Prtase_inh_Kunz-CS"/>
</dbReference>
<dbReference type="GO" id="GO:0005615">
    <property type="term" value="C:extracellular space"/>
    <property type="evidence" value="ECO:0007669"/>
    <property type="project" value="TreeGrafter"/>
</dbReference>
<accession>A0A3P7R3Q1</accession>
<dbReference type="PRINTS" id="PR00759">
    <property type="entry name" value="BASICPTASE"/>
</dbReference>
<keyword evidence="1" id="KW-0646">Protease inhibitor</keyword>
<evidence type="ECO:0000256" key="2">
    <source>
        <dbReference type="ARBA" id="ARBA00022900"/>
    </source>
</evidence>
<dbReference type="GO" id="GO:0004867">
    <property type="term" value="F:serine-type endopeptidase inhibitor activity"/>
    <property type="evidence" value="ECO:0007669"/>
    <property type="project" value="UniProtKB-KW"/>
</dbReference>
<protein>
    <recommendedName>
        <fullName evidence="4">BPTI/Kunitz inhibitor domain-containing protein</fullName>
    </recommendedName>
</protein>
<evidence type="ECO:0000259" key="4">
    <source>
        <dbReference type="PROSITE" id="PS50279"/>
    </source>
</evidence>
<dbReference type="Proteomes" id="UP000281553">
    <property type="component" value="Unassembled WGS sequence"/>
</dbReference>
<dbReference type="PROSITE" id="PS50279">
    <property type="entry name" value="BPTI_KUNITZ_2"/>
    <property type="match status" value="4"/>
</dbReference>
<evidence type="ECO:0000256" key="3">
    <source>
        <dbReference type="ARBA" id="ARBA00023157"/>
    </source>
</evidence>
<evidence type="ECO:0000313" key="6">
    <source>
        <dbReference type="Proteomes" id="UP000281553"/>
    </source>
</evidence>
<dbReference type="FunFam" id="4.10.410.10:FF:000002">
    <property type="entry name" value="WAP, follistatin/kazal, immunoglobulin, kunitz and netrin domain-containing 2"/>
    <property type="match status" value="1"/>
</dbReference>
<reference evidence="5 6" key="1">
    <citation type="submission" date="2018-11" db="EMBL/GenBank/DDBJ databases">
        <authorList>
            <consortium name="Pathogen Informatics"/>
        </authorList>
    </citation>
    <scope>NUCLEOTIDE SEQUENCE [LARGE SCALE GENOMIC DNA]</scope>
</reference>
<dbReference type="EMBL" id="UYRU01091765">
    <property type="protein sequence ID" value="VDN37826.1"/>
    <property type="molecule type" value="Genomic_DNA"/>
</dbReference>
<dbReference type="SUPFAM" id="SSF57362">
    <property type="entry name" value="BPTI-like"/>
    <property type="match status" value="4"/>
</dbReference>
<dbReference type="InterPro" id="IPR002223">
    <property type="entry name" value="Kunitz_BPTI"/>
</dbReference>
<keyword evidence="3" id="KW-1015">Disulfide bond</keyword>
<gene>
    <name evidence="5" type="ORF">DILT_LOCUS17438</name>
</gene>
<dbReference type="PROSITE" id="PS00280">
    <property type="entry name" value="BPTI_KUNITZ_1"/>
    <property type="match status" value="3"/>
</dbReference>
<dbReference type="CDD" id="cd00109">
    <property type="entry name" value="Kunitz-type"/>
    <property type="match status" value="4"/>
</dbReference>
<feature type="domain" description="BPTI/Kunitz inhibitor" evidence="4">
    <location>
        <begin position="48"/>
        <end position="98"/>
    </location>
</feature>
<feature type="domain" description="BPTI/Kunitz inhibitor" evidence="4">
    <location>
        <begin position="140"/>
        <end position="190"/>
    </location>
</feature>
<evidence type="ECO:0000256" key="1">
    <source>
        <dbReference type="ARBA" id="ARBA00022690"/>
    </source>
</evidence>
<dbReference type="InterPro" id="IPR050098">
    <property type="entry name" value="TFPI/VKTCI-like"/>
</dbReference>
<evidence type="ECO:0000313" key="5">
    <source>
        <dbReference type="EMBL" id="VDN37826.1"/>
    </source>
</evidence>
<proteinExistence type="predicted"/>
<feature type="domain" description="BPTI/Kunitz inhibitor" evidence="4">
    <location>
        <begin position="213"/>
        <end position="263"/>
    </location>
</feature>
<organism evidence="5 6">
    <name type="scientific">Dibothriocephalus latus</name>
    <name type="common">Fish tapeworm</name>
    <name type="synonym">Diphyllobothrium latum</name>
    <dbReference type="NCBI Taxonomy" id="60516"/>
    <lineage>
        <taxon>Eukaryota</taxon>
        <taxon>Metazoa</taxon>
        <taxon>Spiralia</taxon>
        <taxon>Lophotrochozoa</taxon>
        <taxon>Platyhelminthes</taxon>
        <taxon>Cestoda</taxon>
        <taxon>Eucestoda</taxon>
        <taxon>Diphyllobothriidea</taxon>
        <taxon>Diphyllobothriidae</taxon>
        <taxon>Dibothriocephalus</taxon>
    </lineage>
</organism>
<sequence length="266" mass="30033">MGFFRRFAYDPKLKQCVQFVYGGCQSNGNNFETKNECEKRCSRPDDICQVKTDPGPCKARIPRYSYDYKQGTCVNFTYGGCLGNGNNFKTKGECEKRCSGKQSTRPVKIKAANILSSIAFKNLNSPYFFFFVFLGSEDVCHLKADRGPCMAILPRFAYNSSLGMCVKFTYGGCQGNGNNFETKEDCEQTCARKLSTMIIVLFFFVILGSEDICRLKPAPGPCRGFMRRFAFNYTLAECMEFKYGGCQGNGNNFETKQQCENRCLLT</sequence>
<keyword evidence="2" id="KW-0722">Serine protease inhibitor</keyword>
<dbReference type="PANTHER" id="PTHR10083">
    <property type="entry name" value="KUNITZ-TYPE PROTEASE INHIBITOR-RELATED"/>
    <property type="match status" value="1"/>
</dbReference>
<dbReference type="FunFam" id="4.10.410.10:FF:000020">
    <property type="entry name" value="Collagen, type VI, alpha 3"/>
    <property type="match status" value="2"/>
</dbReference>
<name>A0A3P7R3Q1_DIBLA</name>